<reference evidence="3" key="1">
    <citation type="journal article" date="2013" name="J. Plant Res.">
        <title>Effect of fungi and light on seed germination of three Opuntia species from semiarid lands of central Mexico.</title>
        <authorList>
            <person name="Delgado-Sanchez P."/>
            <person name="Jimenez-Bremont J.F."/>
            <person name="Guerrero-Gonzalez Mde L."/>
            <person name="Flores J."/>
        </authorList>
    </citation>
    <scope>NUCLEOTIDE SEQUENCE</scope>
    <source>
        <tissue evidence="3">Cladode</tissue>
    </source>
</reference>
<sequence>MAREMWGLKLVVMVLGLLVLAPETMQLHVDHPLHGVVQRINDKSGPFLAIIISSSRDERILLESGHFDHDQANPQLVIAGRRVHIGRFRGAPALVTRDEHPLANVAATAQALLDAFKIIGFIHYGPAGVVTDKINIGDVVVPESVALTGVWRWQEHESSLGSDQEELPSLRFGDYNLPKPGENKLGSVQHQRVTLYTPSGSNQLAFWLPVNRDWHRIASEIKGIMMEKCINGDMSTCVLKEGELIHEAKGASSDIYVRNEAYADFLQKLGADVVDTTSTAVVATAIANGVPNIVFRSAANKPGMEVDNEMKNVAARNVLQAVVKFVDLISPPMPAPRTSCY</sequence>
<name>A0A7C8Z7V7_OPUST</name>
<evidence type="ECO:0000259" key="2">
    <source>
        <dbReference type="Pfam" id="PF01048"/>
    </source>
</evidence>
<dbReference type="PANTHER" id="PTHR21234:SF43">
    <property type="entry name" value="OS06G0112100 PROTEIN"/>
    <property type="match status" value="1"/>
</dbReference>
<dbReference type="PANTHER" id="PTHR21234">
    <property type="entry name" value="PURINE NUCLEOSIDE PHOSPHORYLASE"/>
    <property type="match status" value="1"/>
</dbReference>
<evidence type="ECO:0000256" key="1">
    <source>
        <dbReference type="SAM" id="SignalP"/>
    </source>
</evidence>
<reference evidence="3" key="2">
    <citation type="submission" date="2020-07" db="EMBL/GenBank/DDBJ databases">
        <authorList>
            <person name="Vera ALvarez R."/>
            <person name="Arias-Moreno D.M."/>
            <person name="Jimenez-Jacinto V."/>
            <person name="Jimenez-Bremont J.F."/>
            <person name="Swaminathan K."/>
            <person name="Moose S.P."/>
            <person name="Guerrero-Gonzalez M.L."/>
            <person name="Marino-Ramirez L."/>
            <person name="Landsman D."/>
            <person name="Rodriguez-Kessler M."/>
            <person name="Delgado-Sanchez P."/>
        </authorList>
    </citation>
    <scope>NUCLEOTIDE SEQUENCE</scope>
    <source>
        <tissue evidence="3">Cladode</tissue>
    </source>
</reference>
<dbReference type="Gene3D" id="3.40.50.1580">
    <property type="entry name" value="Nucleoside phosphorylase domain"/>
    <property type="match status" value="1"/>
</dbReference>
<feature type="domain" description="Nucleoside phosphorylase" evidence="2">
    <location>
        <begin position="50"/>
        <end position="146"/>
    </location>
</feature>
<dbReference type="GO" id="GO:0009116">
    <property type="term" value="P:nucleoside metabolic process"/>
    <property type="evidence" value="ECO:0007669"/>
    <property type="project" value="InterPro"/>
</dbReference>
<feature type="chain" id="PRO_5027813067" evidence="1">
    <location>
        <begin position="27"/>
        <end position="341"/>
    </location>
</feature>
<organism evidence="3">
    <name type="scientific">Opuntia streptacantha</name>
    <name type="common">Prickly pear cactus</name>
    <name type="synonym">Opuntia cardona</name>
    <dbReference type="NCBI Taxonomy" id="393608"/>
    <lineage>
        <taxon>Eukaryota</taxon>
        <taxon>Viridiplantae</taxon>
        <taxon>Streptophyta</taxon>
        <taxon>Embryophyta</taxon>
        <taxon>Tracheophyta</taxon>
        <taxon>Spermatophyta</taxon>
        <taxon>Magnoliopsida</taxon>
        <taxon>eudicotyledons</taxon>
        <taxon>Gunneridae</taxon>
        <taxon>Pentapetalae</taxon>
        <taxon>Caryophyllales</taxon>
        <taxon>Cactineae</taxon>
        <taxon>Cactaceae</taxon>
        <taxon>Opuntioideae</taxon>
        <taxon>Opuntia</taxon>
    </lineage>
</organism>
<evidence type="ECO:0000313" key="3">
    <source>
        <dbReference type="EMBL" id="MBA4635535.1"/>
    </source>
</evidence>
<feature type="signal peptide" evidence="1">
    <location>
        <begin position="1"/>
        <end position="26"/>
    </location>
</feature>
<dbReference type="GO" id="GO:0008782">
    <property type="term" value="F:adenosylhomocysteine nucleosidase activity"/>
    <property type="evidence" value="ECO:0007669"/>
    <property type="project" value="UniProtKB-EC"/>
</dbReference>
<accession>A0A7C8Z7V7</accession>
<keyword evidence="3" id="KW-0378">Hydrolase</keyword>
<proteinExistence type="predicted"/>
<keyword evidence="1" id="KW-0732">Signal</keyword>
<dbReference type="EMBL" id="GISG01095628">
    <property type="protein sequence ID" value="MBA4635535.1"/>
    <property type="molecule type" value="Transcribed_RNA"/>
</dbReference>
<dbReference type="SUPFAM" id="SSF53167">
    <property type="entry name" value="Purine and uridine phosphorylases"/>
    <property type="match status" value="1"/>
</dbReference>
<dbReference type="InterPro" id="IPR000845">
    <property type="entry name" value="Nucleoside_phosphorylase_d"/>
</dbReference>
<protein>
    <submittedName>
        <fullName evidence="3">Adenosylhomocysteine nucleosidase</fullName>
        <ecNumber evidence="3">3.2.2.9</ecNumber>
    </submittedName>
</protein>
<dbReference type="EC" id="3.2.2.9" evidence="3"/>
<dbReference type="Pfam" id="PF01048">
    <property type="entry name" value="PNP_UDP_1"/>
    <property type="match status" value="1"/>
</dbReference>
<dbReference type="InterPro" id="IPR035994">
    <property type="entry name" value="Nucleoside_phosphorylase_sf"/>
</dbReference>
<dbReference type="AlphaFoldDB" id="A0A7C8Z7V7"/>
<keyword evidence="3" id="KW-0326">Glycosidase</keyword>